<dbReference type="Gene3D" id="1.10.12.10">
    <property type="entry name" value="Lyase 2-enoyl-coa Hydratase, Chain A, domain 2"/>
    <property type="match status" value="1"/>
</dbReference>
<gene>
    <name evidence="3" type="ORF">COW36_21435</name>
</gene>
<dbReference type="InterPro" id="IPR001753">
    <property type="entry name" value="Enoyl-CoA_hydra/iso"/>
</dbReference>
<protein>
    <recommendedName>
        <fullName evidence="5">Enoyl-CoA hydratase</fullName>
    </recommendedName>
</protein>
<dbReference type="FunFam" id="1.10.12.10:FF:000001">
    <property type="entry name" value="Probable enoyl-CoA hydratase, mitochondrial"/>
    <property type="match status" value="1"/>
</dbReference>
<evidence type="ECO:0000256" key="2">
    <source>
        <dbReference type="ARBA" id="ARBA00023239"/>
    </source>
</evidence>
<dbReference type="PANTHER" id="PTHR11941">
    <property type="entry name" value="ENOYL-COA HYDRATASE-RELATED"/>
    <property type="match status" value="1"/>
</dbReference>
<evidence type="ECO:0000256" key="1">
    <source>
        <dbReference type="ARBA" id="ARBA00005254"/>
    </source>
</evidence>
<dbReference type="Proteomes" id="UP000231019">
    <property type="component" value="Unassembled WGS sequence"/>
</dbReference>
<proteinExistence type="inferred from homology"/>
<accession>A0A2M7FZ99</accession>
<comment type="similarity">
    <text evidence="1">Belongs to the enoyl-CoA hydratase/isomerase family.</text>
</comment>
<evidence type="ECO:0000313" key="4">
    <source>
        <dbReference type="Proteomes" id="UP000231019"/>
    </source>
</evidence>
<dbReference type="InterPro" id="IPR014748">
    <property type="entry name" value="Enoyl-CoA_hydra_C"/>
</dbReference>
<dbReference type="GO" id="GO:0016836">
    <property type="term" value="F:hydro-lyase activity"/>
    <property type="evidence" value="ECO:0007669"/>
    <property type="project" value="UniProtKB-ARBA"/>
</dbReference>
<dbReference type="EMBL" id="PFFQ01000059">
    <property type="protein sequence ID" value="PIW14602.1"/>
    <property type="molecule type" value="Genomic_DNA"/>
</dbReference>
<keyword evidence="2" id="KW-0456">Lyase</keyword>
<reference evidence="3 4" key="1">
    <citation type="submission" date="2017-09" db="EMBL/GenBank/DDBJ databases">
        <title>Depth-based differentiation of microbial function through sediment-hosted aquifers and enrichment of novel symbionts in the deep terrestrial subsurface.</title>
        <authorList>
            <person name="Probst A.J."/>
            <person name="Ladd B."/>
            <person name="Jarett J.K."/>
            <person name="Geller-Mcgrath D.E."/>
            <person name="Sieber C.M."/>
            <person name="Emerson J.B."/>
            <person name="Anantharaman K."/>
            <person name="Thomas B.C."/>
            <person name="Malmstrom R."/>
            <person name="Stieglmeier M."/>
            <person name="Klingl A."/>
            <person name="Woyke T."/>
            <person name="Ryan C.M."/>
            <person name="Banfield J.F."/>
        </authorList>
    </citation>
    <scope>NUCLEOTIDE SEQUENCE [LARGE SCALE GENOMIC DNA]</scope>
    <source>
        <strain evidence="3">CG17_big_fil_post_rev_8_21_14_2_50_48_46</strain>
    </source>
</reference>
<organism evidence="3 4">
    <name type="scientific">bacterium (Candidatus Blackallbacteria) CG17_big_fil_post_rev_8_21_14_2_50_48_46</name>
    <dbReference type="NCBI Taxonomy" id="2014261"/>
    <lineage>
        <taxon>Bacteria</taxon>
        <taxon>Candidatus Blackallbacteria</taxon>
    </lineage>
</organism>
<dbReference type="AlphaFoldDB" id="A0A2M7FZ99"/>
<name>A0A2M7FZ99_9BACT</name>
<sequence>MELKQNYVKLEIQEKVALVTMDHPPVNSLSPAVVDELDEVLRYLETQDQVLFVVLTGAGPKIFVAGADIKAMAGMNPEQAEQLAETGQRALNRLEDMAKLTICAINGLALGGGLELAMACDLRICADHAKMGQPEINLGIIPGFGGTQRLPRIIGSARALEMLLSGDPIDAQTAYAWGLVNHVTSAEELLPKAMGLAKTVASKAPVASALIHSSVAEGLTKPLHQGLRLEVQNFHKVFASEDKTEGITAFVEKRAAVWKGC</sequence>
<comment type="caution">
    <text evidence="3">The sequence shown here is derived from an EMBL/GenBank/DDBJ whole genome shotgun (WGS) entry which is preliminary data.</text>
</comment>
<dbReference type="Gene3D" id="3.90.226.10">
    <property type="entry name" value="2-enoyl-CoA Hydratase, Chain A, domain 1"/>
    <property type="match status" value="1"/>
</dbReference>
<dbReference type="SUPFAM" id="SSF52096">
    <property type="entry name" value="ClpP/crotonase"/>
    <property type="match status" value="1"/>
</dbReference>
<dbReference type="CDD" id="cd06558">
    <property type="entry name" value="crotonase-like"/>
    <property type="match status" value="1"/>
</dbReference>
<dbReference type="Pfam" id="PF00378">
    <property type="entry name" value="ECH_1"/>
    <property type="match status" value="1"/>
</dbReference>
<dbReference type="FunFam" id="3.90.226.10:FF:000009">
    <property type="entry name" value="Carnitinyl-CoA dehydratase"/>
    <property type="match status" value="1"/>
</dbReference>
<evidence type="ECO:0000313" key="3">
    <source>
        <dbReference type="EMBL" id="PIW14602.1"/>
    </source>
</evidence>
<dbReference type="GO" id="GO:0006635">
    <property type="term" value="P:fatty acid beta-oxidation"/>
    <property type="evidence" value="ECO:0007669"/>
    <property type="project" value="TreeGrafter"/>
</dbReference>
<dbReference type="PANTHER" id="PTHR11941:SF54">
    <property type="entry name" value="ENOYL-COA HYDRATASE, MITOCHONDRIAL"/>
    <property type="match status" value="1"/>
</dbReference>
<dbReference type="InterPro" id="IPR029045">
    <property type="entry name" value="ClpP/crotonase-like_dom_sf"/>
</dbReference>
<evidence type="ECO:0008006" key="5">
    <source>
        <dbReference type="Google" id="ProtNLM"/>
    </source>
</evidence>